<proteinExistence type="predicted"/>
<dbReference type="RefSeq" id="WP_133795971.1">
    <property type="nucleotide sequence ID" value="NZ_SOCA01000005.1"/>
</dbReference>
<dbReference type="AlphaFoldDB" id="A0A4R7RXK2"/>
<feature type="transmembrane region" description="Helical" evidence="1">
    <location>
        <begin position="6"/>
        <end position="27"/>
    </location>
</feature>
<keyword evidence="1" id="KW-0472">Membrane</keyword>
<comment type="caution">
    <text evidence="2">The sequence shown here is derived from an EMBL/GenBank/DDBJ whole genome shotgun (WGS) entry which is preliminary data.</text>
</comment>
<accession>A0A4R7RXK2</accession>
<reference evidence="2 3" key="1">
    <citation type="submission" date="2019-03" db="EMBL/GenBank/DDBJ databases">
        <title>Genomic Encyclopedia of Archaeal and Bacterial Type Strains, Phase II (KMG-II): from individual species to whole genera.</title>
        <authorList>
            <person name="Goeker M."/>
        </authorList>
    </citation>
    <scope>NUCLEOTIDE SEQUENCE [LARGE SCALE GENOMIC DNA]</scope>
    <source>
        <strain evidence="2 3">ATCC 25309</strain>
    </source>
</reference>
<evidence type="ECO:0000313" key="3">
    <source>
        <dbReference type="Proteomes" id="UP000295662"/>
    </source>
</evidence>
<dbReference type="EMBL" id="SOCA01000005">
    <property type="protein sequence ID" value="TDU69277.1"/>
    <property type="molecule type" value="Genomic_DNA"/>
</dbReference>
<dbReference type="Proteomes" id="UP000295662">
    <property type="component" value="Unassembled WGS sequence"/>
</dbReference>
<feature type="transmembrane region" description="Helical" evidence="1">
    <location>
        <begin position="62"/>
        <end position="83"/>
    </location>
</feature>
<name>A0A4R7RXK2_9BACT</name>
<organism evidence="2 3">
    <name type="scientific">Prosthecobacter fusiformis</name>
    <dbReference type="NCBI Taxonomy" id="48464"/>
    <lineage>
        <taxon>Bacteria</taxon>
        <taxon>Pseudomonadati</taxon>
        <taxon>Verrucomicrobiota</taxon>
        <taxon>Verrucomicrobiia</taxon>
        <taxon>Verrucomicrobiales</taxon>
        <taxon>Verrucomicrobiaceae</taxon>
        <taxon>Prosthecobacter</taxon>
    </lineage>
</organism>
<keyword evidence="3" id="KW-1185">Reference proteome</keyword>
<keyword evidence="1" id="KW-1133">Transmembrane helix</keyword>
<dbReference type="OrthoDB" id="194063at2"/>
<sequence>MDERFPLIYQIICIVLTALFVWSFVVAREPRQWRRLYQSKFCKAEDFSVNRNKTIDENLKKYGIIVSMIFLVADVGFFLWGASYQDRHKSDSMSAEERLRLDEQEKIRSQAQFLLRRPN</sequence>
<protein>
    <submittedName>
        <fullName evidence="2">Uncharacterized protein</fullName>
    </submittedName>
</protein>
<gene>
    <name evidence="2" type="ORF">EI77_02926</name>
</gene>
<keyword evidence="1" id="KW-0812">Transmembrane</keyword>
<evidence type="ECO:0000313" key="2">
    <source>
        <dbReference type="EMBL" id="TDU69277.1"/>
    </source>
</evidence>
<evidence type="ECO:0000256" key="1">
    <source>
        <dbReference type="SAM" id="Phobius"/>
    </source>
</evidence>